<dbReference type="PANTHER" id="PTHR30024">
    <property type="entry name" value="ALIPHATIC SULFONATES-BINDING PROTEIN-RELATED"/>
    <property type="match status" value="1"/>
</dbReference>
<dbReference type="NCBIfam" id="TIGR03427">
    <property type="entry name" value="ABC_peri_uca"/>
    <property type="match status" value="1"/>
</dbReference>
<dbReference type="OrthoDB" id="5292144at2"/>
<evidence type="ECO:0000313" key="6">
    <source>
        <dbReference type="Proteomes" id="UP000198816"/>
    </source>
</evidence>
<dbReference type="AlphaFoldDB" id="A0A1H2PZK7"/>
<dbReference type="Proteomes" id="UP000198816">
    <property type="component" value="Unassembled WGS sequence"/>
</dbReference>
<evidence type="ECO:0000313" key="5">
    <source>
        <dbReference type="EMBL" id="SDW00325.1"/>
    </source>
</evidence>
<proteinExistence type="inferred from homology"/>
<reference evidence="6" key="1">
    <citation type="submission" date="2016-10" db="EMBL/GenBank/DDBJ databases">
        <authorList>
            <person name="Varghese N."/>
            <person name="Submissions S."/>
        </authorList>
    </citation>
    <scope>NUCLEOTIDE SEQUENCE [LARGE SCALE GENOMIC DNA]</scope>
    <source>
        <strain evidence="6">DSM 217</strain>
    </source>
</reference>
<keyword evidence="3 4" id="KW-0732">Signal</keyword>
<feature type="signal peptide" evidence="4">
    <location>
        <begin position="1"/>
        <end position="35"/>
    </location>
</feature>
<organism evidence="5 6">
    <name type="scientific">Thiocapsa roseopersicina</name>
    <dbReference type="NCBI Taxonomy" id="1058"/>
    <lineage>
        <taxon>Bacteria</taxon>
        <taxon>Pseudomonadati</taxon>
        <taxon>Pseudomonadota</taxon>
        <taxon>Gammaproteobacteria</taxon>
        <taxon>Chromatiales</taxon>
        <taxon>Chromatiaceae</taxon>
        <taxon>Thiocapsa</taxon>
    </lineage>
</organism>
<dbReference type="Gene3D" id="3.40.190.10">
    <property type="entry name" value="Periplasmic binding protein-like II"/>
    <property type="match status" value="2"/>
</dbReference>
<comment type="similarity">
    <text evidence="2">Belongs to the bacterial solute-binding protein SsuA/TauA family.</text>
</comment>
<dbReference type="EMBL" id="FNNZ01000001">
    <property type="protein sequence ID" value="SDW00325.1"/>
    <property type="molecule type" value="Genomic_DNA"/>
</dbReference>
<comment type="subcellular location">
    <subcellularLocation>
        <location evidence="1">Periplasm</location>
    </subcellularLocation>
</comment>
<dbReference type="Pfam" id="PF13379">
    <property type="entry name" value="NMT1_2"/>
    <property type="match status" value="1"/>
</dbReference>
<sequence length="363" mass="38593">MTFTPSNRPKSRVGRVLVPAVLLLTALSISGNALAKDQFRIAWSIYVGWMPWDYAAESGIVKKWADKYGIEIEVVQINDYVESINQYTAGAFDGCVMTNMDALTIPAAGGVDSTALIIGDFSNGNDAVILRDKTELAEIAGQKVNLVELSVSHYLLARGLASVGLSERDVTVVNTSDADMVSAFASGGPTAVVTWNPLVSEILAMPNTAKVFDSSQIPGEIIDLMVVNTETLEANPALGKALVGAWYETLSIMSKDDEAGRAARTAMGKASGTDLAGYDAQLASTKMFFEPAEAVAFAKSEQLPLTMEEVASFSFDHGLLGEGAPNPGFIGVAFPGERYFGDDGNLKLRFDSAYMQMAADGAL</sequence>
<dbReference type="STRING" id="1058.SAMN05421783_10122"/>
<accession>A0A1H2PZK7</accession>
<evidence type="ECO:0000256" key="1">
    <source>
        <dbReference type="ARBA" id="ARBA00004418"/>
    </source>
</evidence>
<gene>
    <name evidence="5" type="ORF">SAMN05421783_10122</name>
</gene>
<evidence type="ECO:0000256" key="3">
    <source>
        <dbReference type="ARBA" id="ARBA00022729"/>
    </source>
</evidence>
<dbReference type="RefSeq" id="WP_093026912.1">
    <property type="nucleotide sequence ID" value="NZ_FNNZ01000001.1"/>
</dbReference>
<keyword evidence="6" id="KW-1185">Reference proteome</keyword>
<feature type="chain" id="PRO_5011742226" evidence="4">
    <location>
        <begin position="36"/>
        <end position="363"/>
    </location>
</feature>
<name>A0A1H2PZK7_THIRO</name>
<dbReference type="InterPro" id="IPR017793">
    <property type="entry name" value="ABC_transptr_urea-assoc_sub-bd"/>
</dbReference>
<dbReference type="GO" id="GO:0042597">
    <property type="term" value="C:periplasmic space"/>
    <property type="evidence" value="ECO:0007669"/>
    <property type="project" value="UniProtKB-SubCell"/>
</dbReference>
<dbReference type="SUPFAM" id="SSF53850">
    <property type="entry name" value="Periplasmic binding protein-like II"/>
    <property type="match status" value="1"/>
</dbReference>
<evidence type="ECO:0000256" key="2">
    <source>
        <dbReference type="ARBA" id="ARBA00010742"/>
    </source>
</evidence>
<dbReference type="PANTHER" id="PTHR30024:SF47">
    <property type="entry name" value="TAURINE-BINDING PERIPLASMIC PROTEIN"/>
    <property type="match status" value="1"/>
</dbReference>
<evidence type="ECO:0000256" key="4">
    <source>
        <dbReference type="SAM" id="SignalP"/>
    </source>
</evidence>
<protein>
    <submittedName>
        <fullName evidence="5">NitT/TauT family transport system substrate-binding protein</fullName>
    </submittedName>
</protein>